<dbReference type="Pfam" id="PF20060">
    <property type="entry name" value="DUF6459"/>
    <property type="match status" value="1"/>
</dbReference>
<dbReference type="EMBL" id="CP109441">
    <property type="protein sequence ID" value="WUV42581.1"/>
    <property type="molecule type" value="Genomic_DNA"/>
</dbReference>
<evidence type="ECO:0000256" key="1">
    <source>
        <dbReference type="SAM" id="MobiDB-lite"/>
    </source>
</evidence>
<gene>
    <name evidence="2" type="ORF">OG563_25335</name>
</gene>
<dbReference type="InterPro" id="IPR045596">
    <property type="entry name" value="DUF6459"/>
</dbReference>
<organism evidence="2 3">
    <name type="scientific">Nocardia vinacea</name>
    <dbReference type="NCBI Taxonomy" id="96468"/>
    <lineage>
        <taxon>Bacteria</taxon>
        <taxon>Bacillati</taxon>
        <taxon>Actinomycetota</taxon>
        <taxon>Actinomycetes</taxon>
        <taxon>Mycobacteriales</taxon>
        <taxon>Nocardiaceae</taxon>
        <taxon>Nocardia</taxon>
    </lineage>
</organism>
<evidence type="ECO:0000313" key="3">
    <source>
        <dbReference type="Proteomes" id="UP001432062"/>
    </source>
</evidence>
<protein>
    <submittedName>
        <fullName evidence="2">Rv3235 family protein</fullName>
    </submittedName>
</protein>
<dbReference type="RefSeq" id="WP_327095869.1">
    <property type="nucleotide sequence ID" value="NZ_CP109149.1"/>
</dbReference>
<reference evidence="2" key="1">
    <citation type="submission" date="2022-10" db="EMBL/GenBank/DDBJ databases">
        <title>The complete genomes of actinobacterial strains from the NBC collection.</title>
        <authorList>
            <person name="Joergensen T.S."/>
            <person name="Alvarez Arevalo M."/>
            <person name="Sterndorff E.B."/>
            <person name="Faurdal D."/>
            <person name="Vuksanovic O."/>
            <person name="Mourched A.-S."/>
            <person name="Charusanti P."/>
            <person name="Shaw S."/>
            <person name="Blin K."/>
            <person name="Weber T."/>
        </authorList>
    </citation>
    <scope>NUCLEOTIDE SEQUENCE</scope>
    <source>
        <strain evidence="2">NBC_01482</strain>
    </source>
</reference>
<name>A0ABZ1YJY8_9NOCA</name>
<proteinExistence type="predicted"/>
<evidence type="ECO:0000313" key="2">
    <source>
        <dbReference type="EMBL" id="WUV42581.1"/>
    </source>
</evidence>
<dbReference type="Proteomes" id="UP001432062">
    <property type="component" value="Chromosome"/>
</dbReference>
<feature type="region of interest" description="Disordered" evidence="1">
    <location>
        <begin position="1"/>
        <end position="61"/>
    </location>
</feature>
<accession>A0ABZ1YJY8</accession>
<keyword evidence="3" id="KW-1185">Reference proteome</keyword>
<sequence>MERHPSGLSYAPRTEPPLLPYRPAGSRAEFEDPPRASPCRTPLSRNDQTGRSGPPGLRRALSAGHAELPPVVELDSTAQQFVERALRLALEILDHRRPVAQLTTMATPAVVSAVRTIVRADLAPGRTLGVAVLYRAGLMMVDASTAEVFATYDRGRQHFAIAARIARTRSTDWRLTAFRVR</sequence>